<dbReference type="AlphaFoldDB" id="A0A378X1Y2"/>
<accession>A0A378X1Y2</accession>
<reference evidence="1 2" key="1">
    <citation type="submission" date="2018-06" db="EMBL/GenBank/DDBJ databases">
        <authorList>
            <consortium name="Pathogen Informatics"/>
            <person name="Doyle S."/>
        </authorList>
    </citation>
    <scope>NUCLEOTIDE SEQUENCE [LARGE SCALE GENOMIC DNA]</scope>
    <source>
        <strain evidence="1 2">NCTC13184</strain>
    </source>
</reference>
<sequence>MTATAKFSAFVVGLAAVFAIAMGAGAVLGPAPAADHATPAVMSGHAGHGN</sequence>
<gene>
    <name evidence="1" type="ORF">NCTC13184_06000</name>
</gene>
<organism evidence="1 2">
    <name type="scientific">Nocardia africana</name>
    <dbReference type="NCBI Taxonomy" id="134964"/>
    <lineage>
        <taxon>Bacteria</taxon>
        <taxon>Bacillati</taxon>
        <taxon>Actinomycetota</taxon>
        <taxon>Actinomycetes</taxon>
        <taxon>Mycobacteriales</taxon>
        <taxon>Nocardiaceae</taxon>
        <taxon>Nocardia</taxon>
    </lineage>
</organism>
<name>A0A378X1Y2_9NOCA</name>
<protein>
    <submittedName>
        <fullName evidence="1">Uncharacterized protein</fullName>
    </submittedName>
</protein>
<dbReference type="Proteomes" id="UP000255082">
    <property type="component" value="Unassembled WGS sequence"/>
</dbReference>
<dbReference type="EMBL" id="UGRU01000001">
    <property type="protein sequence ID" value="SUA47459.1"/>
    <property type="molecule type" value="Genomic_DNA"/>
</dbReference>
<evidence type="ECO:0000313" key="2">
    <source>
        <dbReference type="Proteomes" id="UP000255082"/>
    </source>
</evidence>
<dbReference type="RefSeq" id="WP_181838491.1">
    <property type="nucleotide sequence ID" value="NZ_UGRU01000001.1"/>
</dbReference>
<proteinExistence type="predicted"/>
<evidence type="ECO:0000313" key="1">
    <source>
        <dbReference type="EMBL" id="SUA47459.1"/>
    </source>
</evidence>